<name>A0A9N7RI78_STRHE</name>
<dbReference type="OrthoDB" id="97518at2759"/>
<dbReference type="Gene3D" id="2.40.160.200">
    <property type="entry name" value="LURP1-related"/>
    <property type="match status" value="1"/>
</dbReference>
<dbReference type="PANTHER" id="PTHR31087">
    <property type="match status" value="1"/>
</dbReference>
<protein>
    <submittedName>
        <fullName evidence="2">Protein LURP-one-related 15</fullName>
    </submittedName>
</protein>
<evidence type="ECO:0000256" key="1">
    <source>
        <dbReference type="ARBA" id="ARBA00005437"/>
    </source>
</evidence>
<dbReference type="InterPro" id="IPR038595">
    <property type="entry name" value="LOR_sf"/>
</dbReference>
<comment type="caution">
    <text evidence="2">The sequence shown here is derived from an EMBL/GenBank/DDBJ whole genome shotgun (WGS) entry which is preliminary data.</text>
</comment>
<dbReference type="PANTHER" id="PTHR31087:SF58">
    <property type="entry name" value="OS07G0230700 PROTEIN"/>
    <property type="match status" value="1"/>
</dbReference>
<dbReference type="Proteomes" id="UP001153555">
    <property type="component" value="Unassembled WGS sequence"/>
</dbReference>
<dbReference type="InterPro" id="IPR025659">
    <property type="entry name" value="Tubby-like_C"/>
</dbReference>
<dbReference type="EMBL" id="CACSLK010027829">
    <property type="protein sequence ID" value="CAA0830579.1"/>
    <property type="molecule type" value="Genomic_DNA"/>
</dbReference>
<reference evidence="2" key="1">
    <citation type="submission" date="2019-12" db="EMBL/GenBank/DDBJ databases">
        <authorList>
            <person name="Scholes J."/>
        </authorList>
    </citation>
    <scope>NUCLEOTIDE SEQUENCE</scope>
</reference>
<dbReference type="AlphaFoldDB" id="A0A9N7RI78"/>
<evidence type="ECO:0000313" key="2">
    <source>
        <dbReference type="EMBL" id="CAA0830579.1"/>
    </source>
</evidence>
<dbReference type="InterPro" id="IPR007612">
    <property type="entry name" value="LOR"/>
</dbReference>
<comment type="similarity">
    <text evidence="1">Belongs to the LOR family.</text>
</comment>
<keyword evidence="3" id="KW-1185">Reference proteome</keyword>
<evidence type="ECO:0000313" key="3">
    <source>
        <dbReference type="Proteomes" id="UP001153555"/>
    </source>
</evidence>
<organism evidence="2 3">
    <name type="scientific">Striga hermonthica</name>
    <name type="common">Purple witchweed</name>
    <name type="synonym">Buchnera hermonthica</name>
    <dbReference type="NCBI Taxonomy" id="68872"/>
    <lineage>
        <taxon>Eukaryota</taxon>
        <taxon>Viridiplantae</taxon>
        <taxon>Streptophyta</taxon>
        <taxon>Embryophyta</taxon>
        <taxon>Tracheophyta</taxon>
        <taxon>Spermatophyta</taxon>
        <taxon>Magnoliopsida</taxon>
        <taxon>eudicotyledons</taxon>
        <taxon>Gunneridae</taxon>
        <taxon>Pentapetalae</taxon>
        <taxon>asterids</taxon>
        <taxon>lamiids</taxon>
        <taxon>Lamiales</taxon>
        <taxon>Orobanchaceae</taxon>
        <taxon>Buchnereae</taxon>
        <taxon>Striga</taxon>
    </lineage>
</organism>
<dbReference type="Pfam" id="PF04525">
    <property type="entry name" value="LOR"/>
    <property type="match status" value="1"/>
</dbReference>
<proteinExistence type="inferred from homology"/>
<gene>
    <name evidence="2" type="ORF">SHERM_26000</name>
</gene>
<accession>A0A9N7RI78</accession>
<sequence>MYGESYPAAAQSSCPPTMAVIGQQYCLSYPVDLTIVRKMLTLSKGNFEVKDANGNLMFKVNGKLFCLHDQHTLVDAAGKTIVTFRRKIFSAHGRWQVFRGESTKPNDLLFSVKRSSILQMKTKLHVFLASNTAEELCDFKIESSWFERSCVVYSRNSNNIIAQMKKNCNARCILMGKDLFGVTVCPNIDYAFVVVLVVLLEEINTVRPGNSGGP</sequence>
<dbReference type="SUPFAM" id="SSF54518">
    <property type="entry name" value="Tubby C-terminal domain-like"/>
    <property type="match status" value="1"/>
</dbReference>